<sequence length="166" mass="19549">MKKDFKEFIPIGILDLIGIFSIFQYFTTNYIFTYRQYIGISLILICTILFFINRTIYKYLLGLVLIAGMISIIGFTSAITTIYGFGLEFQLQPFLVFVIYLYIYRADLKRVFEKTESENKINENALKDRFKQKFEKLSDKEIESRLSQKLVPEAIQALTEIQTERK</sequence>
<keyword evidence="1" id="KW-1133">Transmembrane helix</keyword>
<evidence type="ECO:0000313" key="2">
    <source>
        <dbReference type="EMBL" id="SFS81411.1"/>
    </source>
</evidence>
<keyword evidence="1" id="KW-0812">Transmembrane</keyword>
<feature type="transmembrane region" description="Helical" evidence="1">
    <location>
        <begin position="59"/>
        <end position="83"/>
    </location>
</feature>
<dbReference type="EMBL" id="FOZP01000012">
    <property type="protein sequence ID" value="SFS81411.1"/>
    <property type="molecule type" value="Genomic_DNA"/>
</dbReference>
<evidence type="ECO:0000256" key="1">
    <source>
        <dbReference type="SAM" id="Phobius"/>
    </source>
</evidence>
<feature type="transmembrane region" description="Helical" evidence="1">
    <location>
        <begin position="32"/>
        <end position="52"/>
    </location>
</feature>
<accession>A0A1I6SWR4</accession>
<evidence type="ECO:0000313" key="3">
    <source>
        <dbReference type="Proteomes" id="UP000199312"/>
    </source>
</evidence>
<keyword evidence="1" id="KW-0472">Membrane</keyword>
<name>A0A1I6SWR4_9FLAO</name>
<dbReference type="STRING" id="593133.SAMN04488006_0178"/>
<keyword evidence="3" id="KW-1185">Reference proteome</keyword>
<dbReference type="OrthoDB" id="1451979at2"/>
<proteinExistence type="predicted"/>
<gene>
    <name evidence="2" type="ORF">SAMN04488006_0178</name>
</gene>
<reference evidence="3" key="1">
    <citation type="submission" date="2016-10" db="EMBL/GenBank/DDBJ databases">
        <authorList>
            <person name="Varghese N."/>
            <person name="Submissions S."/>
        </authorList>
    </citation>
    <scope>NUCLEOTIDE SEQUENCE [LARGE SCALE GENOMIC DNA]</scope>
    <source>
        <strain evidence="3">DSM 24450</strain>
    </source>
</reference>
<dbReference type="AlphaFoldDB" id="A0A1I6SWR4"/>
<feature type="transmembrane region" description="Helical" evidence="1">
    <location>
        <begin position="89"/>
        <end position="104"/>
    </location>
</feature>
<organism evidence="2 3">
    <name type="scientific">Lutibacter maritimus</name>
    <dbReference type="NCBI Taxonomy" id="593133"/>
    <lineage>
        <taxon>Bacteria</taxon>
        <taxon>Pseudomonadati</taxon>
        <taxon>Bacteroidota</taxon>
        <taxon>Flavobacteriia</taxon>
        <taxon>Flavobacteriales</taxon>
        <taxon>Flavobacteriaceae</taxon>
        <taxon>Lutibacter</taxon>
    </lineage>
</organism>
<dbReference type="RefSeq" id="WP_090230726.1">
    <property type="nucleotide sequence ID" value="NZ_FOZP01000012.1"/>
</dbReference>
<protein>
    <submittedName>
        <fullName evidence="2">Uncharacterized protein</fullName>
    </submittedName>
</protein>
<feature type="transmembrane region" description="Helical" evidence="1">
    <location>
        <begin position="7"/>
        <end position="26"/>
    </location>
</feature>
<dbReference type="Proteomes" id="UP000199312">
    <property type="component" value="Unassembled WGS sequence"/>
</dbReference>